<feature type="non-terminal residue" evidence="1">
    <location>
        <position position="55"/>
    </location>
</feature>
<sequence>GIFHGQTNKKSFGNCCSLMWAQANGRGCYIPSCSRGCPKGKDPLELLAIQLIECH</sequence>
<reference evidence="1 2" key="1">
    <citation type="journal article" date="2021" name="Nat. Plants">
        <title>The Taxus genome provides insights into paclitaxel biosynthesis.</title>
        <authorList>
            <person name="Xiong X."/>
            <person name="Gou J."/>
            <person name="Liao Q."/>
            <person name="Li Y."/>
            <person name="Zhou Q."/>
            <person name="Bi G."/>
            <person name="Li C."/>
            <person name="Du R."/>
            <person name="Wang X."/>
            <person name="Sun T."/>
            <person name="Guo L."/>
            <person name="Liang H."/>
            <person name="Lu P."/>
            <person name="Wu Y."/>
            <person name="Zhang Z."/>
            <person name="Ro D.K."/>
            <person name="Shang Y."/>
            <person name="Huang S."/>
            <person name="Yan J."/>
        </authorList>
    </citation>
    <scope>NUCLEOTIDE SEQUENCE [LARGE SCALE GENOMIC DNA]</scope>
    <source>
        <strain evidence="1">Ta-2019</strain>
    </source>
</reference>
<feature type="non-terminal residue" evidence="1">
    <location>
        <position position="1"/>
    </location>
</feature>
<keyword evidence="2" id="KW-1185">Reference proteome</keyword>
<comment type="caution">
    <text evidence="1">The sequence shown here is derived from an EMBL/GenBank/DDBJ whole genome shotgun (WGS) entry which is preliminary data.</text>
</comment>
<dbReference type="Proteomes" id="UP000824469">
    <property type="component" value="Unassembled WGS sequence"/>
</dbReference>
<organism evidence="1 2">
    <name type="scientific">Taxus chinensis</name>
    <name type="common">Chinese yew</name>
    <name type="synonym">Taxus wallichiana var. chinensis</name>
    <dbReference type="NCBI Taxonomy" id="29808"/>
    <lineage>
        <taxon>Eukaryota</taxon>
        <taxon>Viridiplantae</taxon>
        <taxon>Streptophyta</taxon>
        <taxon>Embryophyta</taxon>
        <taxon>Tracheophyta</taxon>
        <taxon>Spermatophyta</taxon>
        <taxon>Pinopsida</taxon>
        <taxon>Pinidae</taxon>
        <taxon>Conifers II</taxon>
        <taxon>Cupressales</taxon>
        <taxon>Taxaceae</taxon>
        <taxon>Taxus</taxon>
    </lineage>
</organism>
<dbReference type="EMBL" id="JAHRHJ020000008">
    <property type="protein sequence ID" value="KAH9306658.1"/>
    <property type="molecule type" value="Genomic_DNA"/>
</dbReference>
<evidence type="ECO:0000313" key="2">
    <source>
        <dbReference type="Proteomes" id="UP000824469"/>
    </source>
</evidence>
<dbReference type="AlphaFoldDB" id="A0AA38FNJ2"/>
<proteinExistence type="predicted"/>
<protein>
    <submittedName>
        <fullName evidence="1">Uncharacterized protein</fullName>
    </submittedName>
</protein>
<gene>
    <name evidence="1" type="ORF">KI387_011062</name>
</gene>
<accession>A0AA38FNJ2</accession>
<name>A0AA38FNJ2_TAXCH</name>
<evidence type="ECO:0000313" key="1">
    <source>
        <dbReference type="EMBL" id="KAH9306658.1"/>
    </source>
</evidence>